<evidence type="ECO:0000259" key="2">
    <source>
        <dbReference type="Pfam" id="PF01738"/>
    </source>
</evidence>
<dbReference type="Gene3D" id="3.40.50.1820">
    <property type="entry name" value="alpha/beta hydrolase"/>
    <property type="match status" value="1"/>
</dbReference>
<comment type="caution">
    <text evidence="3">The sequence shown here is derived from an EMBL/GenBank/DDBJ whole genome shotgun (WGS) entry which is preliminary data.</text>
</comment>
<dbReference type="SUPFAM" id="SSF53474">
    <property type="entry name" value="alpha/beta-Hydrolases"/>
    <property type="match status" value="1"/>
</dbReference>
<dbReference type="EMBL" id="JAPDFR010000003">
    <property type="protein sequence ID" value="KAK0388825.1"/>
    <property type="molecule type" value="Genomic_DNA"/>
</dbReference>
<feature type="domain" description="Dienelactone hydrolase" evidence="2">
    <location>
        <begin position="26"/>
        <end position="136"/>
    </location>
</feature>
<gene>
    <name evidence="3" type="ORF">NLU13_5068</name>
</gene>
<dbReference type="InterPro" id="IPR051411">
    <property type="entry name" value="Polyketide_trans_af380"/>
</dbReference>
<dbReference type="GO" id="GO:0016787">
    <property type="term" value="F:hydrolase activity"/>
    <property type="evidence" value="ECO:0007669"/>
    <property type="project" value="InterPro"/>
</dbReference>
<keyword evidence="4" id="KW-1185">Reference proteome</keyword>
<evidence type="ECO:0000313" key="3">
    <source>
        <dbReference type="EMBL" id="KAK0388825.1"/>
    </source>
</evidence>
<dbReference type="PANTHER" id="PTHR47751">
    <property type="entry name" value="SUPERFAMILY HYDROLASE, PUTATIVE (AFU_ORTHOLOGUE AFUA_2G16580)-RELATED"/>
    <property type="match status" value="1"/>
</dbReference>
<evidence type="ECO:0000256" key="1">
    <source>
        <dbReference type="ARBA" id="ARBA00029464"/>
    </source>
</evidence>
<name>A0AA39GK25_SARSR</name>
<dbReference type="Proteomes" id="UP001175261">
    <property type="component" value="Unassembled WGS sequence"/>
</dbReference>
<comment type="similarity">
    <text evidence="1">Belongs to the polyketide transferase af380 family.</text>
</comment>
<dbReference type="PANTHER" id="PTHR47751:SF1">
    <property type="entry name" value="SUPERFAMILY HYDROLASE, PUTATIVE (AFU_ORTHOLOGUE AFUA_2G16580)-RELATED"/>
    <property type="match status" value="1"/>
</dbReference>
<dbReference type="AlphaFoldDB" id="A0AA39GK25"/>
<protein>
    <recommendedName>
        <fullName evidence="2">Dienelactone hydrolase domain-containing protein</fullName>
    </recommendedName>
</protein>
<evidence type="ECO:0000313" key="4">
    <source>
        <dbReference type="Proteomes" id="UP001175261"/>
    </source>
</evidence>
<dbReference type="Pfam" id="PF01738">
    <property type="entry name" value="DLH"/>
    <property type="match status" value="1"/>
</dbReference>
<accession>A0AA39GK25</accession>
<organism evidence="3 4">
    <name type="scientific">Sarocladium strictum</name>
    <name type="common">Black bundle disease fungus</name>
    <name type="synonym">Acremonium strictum</name>
    <dbReference type="NCBI Taxonomy" id="5046"/>
    <lineage>
        <taxon>Eukaryota</taxon>
        <taxon>Fungi</taxon>
        <taxon>Dikarya</taxon>
        <taxon>Ascomycota</taxon>
        <taxon>Pezizomycotina</taxon>
        <taxon>Sordariomycetes</taxon>
        <taxon>Hypocreomycetidae</taxon>
        <taxon>Hypocreales</taxon>
        <taxon>Sarocladiaceae</taxon>
        <taxon>Sarocladium</taxon>
    </lineage>
</organism>
<reference evidence="3" key="1">
    <citation type="submission" date="2022-10" db="EMBL/GenBank/DDBJ databases">
        <title>Determination and structural analysis of whole genome sequence of Sarocladium strictum F4-1.</title>
        <authorList>
            <person name="Hu L."/>
            <person name="Jiang Y."/>
        </authorList>
    </citation>
    <scope>NUCLEOTIDE SEQUENCE</scope>
    <source>
        <strain evidence="3">F4-1</strain>
    </source>
</reference>
<proteinExistence type="inferred from homology"/>
<dbReference type="Gene3D" id="1.10.10.800">
    <property type="match status" value="1"/>
</dbReference>
<dbReference type="InterPro" id="IPR029058">
    <property type="entry name" value="AB_hydrolase_fold"/>
</dbReference>
<dbReference type="InterPro" id="IPR002925">
    <property type="entry name" value="Dienelactn_hydro"/>
</dbReference>
<sequence length="312" mass="33729">MPTPRSVSFDSRGIQLFGHLYEPPTASADRRKAAIVVGHPFGGVKEQTAGLHARQLAQAGFVALAFDAAYNGESGGSPRNLEDPYQRADDLRNAVSYLSTLDGAVDPSRIGVLGICASGGYVPFAAQSDPRMRAVATVSAACFGDLTRNGNLSDPAAKVTPAQLAGLLEMSADARTQVARGGEVQRVQHLPDDEAQVPKDLSPTGMMREAWDYYKTPRGQHPMSTQHEAVLGIGLRANYDSFAFNHLISPRPLLMIVGENADTRYQSERAMEKAKEPKELYVVPGRTHVGLYDNTSGHMQKLVDFMAESLCK</sequence>